<proteinExistence type="predicted"/>
<feature type="chain" id="PRO_5002697887" evidence="2">
    <location>
        <begin position="22"/>
        <end position="344"/>
    </location>
</feature>
<reference evidence="3 4" key="1">
    <citation type="submission" date="2007-06" db="EMBL/GenBank/DDBJ databases">
        <authorList>
            <person name="Shimkets L."/>
            <person name="Ferriera S."/>
            <person name="Johnson J."/>
            <person name="Kravitz S."/>
            <person name="Beeson K."/>
            <person name="Sutton G."/>
            <person name="Rogers Y.-H."/>
            <person name="Friedman R."/>
            <person name="Frazier M."/>
            <person name="Venter J.C."/>
        </authorList>
    </citation>
    <scope>NUCLEOTIDE SEQUENCE [LARGE SCALE GENOMIC DNA]</scope>
    <source>
        <strain evidence="3 4">SIR-1</strain>
    </source>
</reference>
<evidence type="ECO:0000313" key="4">
    <source>
        <dbReference type="Proteomes" id="UP000005801"/>
    </source>
</evidence>
<evidence type="ECO:0000313" key="3">
    <source>
        <dbReference type="EMBL" id="EDM74476.1"/>
    </source>
</evidence>
<evidence type="ECO:0000256" key="1">
    <source>
        <dbReference type="SAM" id="MobiDB-lite"/>
    </source>
</evidence>
<protein>
    <submittedName>
        <fullName evidence="3">Uncharacterized protein</fullName>
    </submittedName>
</protein>
<name>A6GI13_9BACT</name>
<feature type="signal peptide" evidence="2">
    <location>
        <begin position="1"/>
        <end position="21"/>
    </location>
</feature>
<dbReference type="InterPro" id="IPR029058">
    <property type="entry name" value="AB_hydrolase_fold"/>
</dbReference>
<keyword evidence="2" id="KW-0732">Signal</keyword>
<dbReference type="PANTHER" id="PTHR33428">
    <property type="entry name" value="CHLOROPHYLLASE-2, CHLOROPLASTIC"/>
    <property type="match status" value="1"/>
</dbReference>
<gene>
    <name evidence="3" type="ORF">PPSIR1_03093</name>
</gene>
<sequence>MLAKGMRAKPLALLVPVLCLACESPPVEDEGGAEAATETETGDDATDSGSETTETETTETGSEGPPAPLYGDVQSLTLTLPDSGDEADVYYPADAEAPAPLLVLLQGALVPRTYYAPYAQAVAAWGFVVAVPDHPSPGFGGALFASPESITEAHAHLSSLAADPESELFEAIDPDALGALGHSFGGVAAIQGITGACAPPICSGPYTPPQALGAGAFYGTNMKPIDDGPVPVTPNMGVPLALIQGALDSLATVEETVETYEKIETPPKAYVEIDGANHYGLTSQDNPPESSPDPNAPTTEQALAIEASARWTALFMRAHLLDDTQAFSWVYQGAEDDALVTVVA</sequence>
<feature type="region of interest" description="Disordered" evidence="1">
    <location>
        <begin position="278"/>
        <end position="298"/>
    </location>
</feature>
<feature type="non-terminal residue" evidence="3">
    <location>
        <position position="344"/>
    </location>
</feature>
<dbReference type="STRING" id="391625.PPSIR1_03093"/>
<accession>A6GI13</accession>
<comment type="caution">
    <text evidence="3">The sequence shown here is derived from an EMBL/GenBank/DDBJ whole genome shotgun (WGS) entry which is preliminary data.</text>
</comment>
<dbReference type="SUPFAM" id="SSF53474">
    <property type="entry name" value="alpha/beta-Hydrolases"/>
    <property type="match status" value="1"/>
</dbReference>
<dbReference type="Proteomes" id="UP000005801">
    <property type="component" value="Unassembled WGS sequence"/>
</dbReference>
<dbReference type="Gene3D" id="3.40.50.1820">
    <property type="entry name" value="alpha/beta hydrolase"/>
    <property type="match status" value="1"/>
</dbReference>
<organism evidence="3 4">
    <name type="scientific">Plesiocystis pacifica SIR-1</name>
    <dbReference type="NCBI Taxonomy" id="391625"/>
    <lineage>
        <taxon>Bacteria</taxon>
        <taxon>Pseudomonadati</taxon>
        <taxon>Myxococcota</taxon>
        <taxon>Polyangia</taxon>
        <taxon>Nannocystales</taxon>
        <taxon>Nannocystaceae</taxon>
        <taxon>Plesiocystis</taxon>
    </lineage>
</organism>
<dbReference type="EMBL" id="ABCS01000128">
    <property type="protein sequence ID" value="EDM74476.1"/>
    <property type="molecule type" value="Genomic_DNA"/>
</dbReference>
<dbReference type="eggNOG" id="COG1073">
    <property type="taxonomic scope" value="Bacteria"/>
</dbReference>
<feature type="region of interest" description="Disordered" evidence="1">
    <location>
        <begin position="26"/>
        <end position="73"/>
    </location>
</feature>
<dbReference type="AlphaFoldDB" id="A6GI13"/>
<dbReference type="PANTHER" id="PTHR33428:SF14">
    <property type="entry name" value="CARBOXYLESTERASE TYPE B DOMAIN-CONTAINING PROTEIN"/>
    <property type="match status" value="1"/>
</dbReference>
<evidence type="ECO:0000256" key="2">
    <source>
        <dbReference type="SAM" id="SignalP"/>
    </source>
</evidence>
<keyword evidence="4" id="KW-1185">Reference proteome</keyword>